<keyword evidence="1" id="KW-1133">Transmembrane helix</keyword>
<dbReference type="Proteomes" id="UP001165423">
    <property type="component" value="Unassembled WGS sequence"/>
</dbReference>
<proteinExistence type="predicted"/>
<keyword evidence="3" id="KW-1185">Reference proteome</keyword>
<dbReference type="EMBL" id="JALGCL010000002">
    <property type="protein sequence ID" value="MCJ0825973.1"/>
    <property type="molecule type" value="Genomic_DNA"/>
</dbReference>
<comment type="caution">
    <text evidence="2">The sequence shown here is derived from an EMBL/GenBank/DDBJ whole genome shotgun (WGS) entry which is preliminary data.</text>
</comment>
<reference evidence="2 3" key="1">
    <citation type="submission" date="2022-03" db="EMBL/GenBank/DDBJ databases">
        <title>Luteimonas soily sp. nov., a novel bacterium isolated from the soil.</title>
        <authorList>
            <person name="Zhang X."/>
        </authorList>
    </citation>
    <scope>NUCLEOTIDE SEQUENCE [LARGE SCALE GENOMIC DNA]</scope>
    <source>
        <strain evidence="2 3">50</strain>
    </source>
</reference>
<evidence type="ECO:0000313" key="2">
    <source>
        <dbReference type="EMBL" id="MCJ0825973.1"/>
    </source>
</evidence>
<gene>
    <name evidence="2" type="ORF">MQC88_08395</name>
</gene>
<evidence type="ECO:0000313" key="3">
    <source>
        <dbReference type="Proteomes" id="UP001165423"/>
    </source>
</evidence>
<evidence type="ECO:0000256" key="1">
    <source>
        <dbReference type="SAM" id="Phobius"/>
    </source>
</evidence>
<dbReference type="RefSeq" id="WP_243320994.1">
    <property type="nucleotide sequence ID" value="NZ_JALGCL010000002.1"/>
</dbReference>
<sequence>MADNDNKPGGGKPIVHVVPAILTGAAALIAALTTVYVNVRGDRSPPPPPPATPAAQVSAPVPAQAAVAQAAGRLLLQVDRIAVQHDGSPGTTDWRFTVEADGEPLFVFSQDALDDTGGRNVAVPEAAAGKLVLAAGAPVRISVQGWRGSRLRLAQGTPDVRGDGMLGAAGALAPMQVQGEDAGDGAFVFYFSAAASDDTP</sequence>
<evidence type="ECO:0008006" key="4">
    <source>
        <dbReference type="Google" id="ProtNLM"/>
    </source>
</evidence>
<feature type="transmembrane region" description="Helical" evidence="1">
    <location>
        <begin position="14"/>
        <end position="37"/>
    </location>
</feature>
<protein>
    <recommendedName>
        <fullName evidence="4">DUF4115 domain-containing protein</fullName>
    </recommendedName>
</protein>
<accession>A0ABT0A4R1</accession>
<keyword evidence="1" id="KW-0812">Transmembrane</keyword>
<keyword evidence="1" id="KW-0472">Membrane</keyword>
<name>A0ABT0A4R1_9GAMM</name>
<organism evidence="2 3">
    <name type="scientific">Cognatiluteimonas sedimenti</name>
    <dbReference type="NCBI Taxonomy" id="2927791"/>
    <lineage>
        <taxon>Bacteria</taxon>
        <taxon>Pseudomonadati</taxon>
        <taxon>Pseudomonadota</taxon>
        <taxon>Gammaproteobacteria</taxon>
        <taxon>Lysobacterales</taxon>
        <taxon>Lysobacteraceae</taxon>
        <taxon>Cognatiluteimonas</taxon>
    </lineage>
</organism>